<reference evidence="3" key="1">
    <citation type="submission" date="2015-03" db="EMBL/GenBank/DDBJ databases">
        <title>Draft genome sequence of a novel methanotroph (Sn10-6) isolated from flooded ricefield rhizosphere in India.</title>
        <authorList>
            <person name="Pandit P.S."/>
            <person name="Pore S.D."/>
            <person name="Arora P."/>
            <person name="Kapse N.G."/>
            <person name="Dhakephalkar P.K."/>
            <person name="Rahalkar M.C."/>
        </authorList>
    </citation>
    <scope>NUCLEOTIDE SEQUENCE [LARGE SCALE GENOMIC DNA]</scope>
    <source>
        <strain evidence="3">Sn10-6</strain>
    </source>
</reference>
<sequence length="192" mass="20173">MKIKHALLGKTLLAAAIATSLSAFASVTLAETDSAKGGINAVYIAKSALASSLTITDPAKLGTWVDVPGATVTVDRPNNTTQLYVARFSAESICSGAVSAWCQVRILAGKNELSPASGTDFAFDSTWDGARPASSWQAHAMERSTSFAGTCSGKVTTTFKVQYKVSAVGATFRLDDWHFTVEAMGKGDFFTC</sequence>
<keyword evidence="1" id="KW-0732">Signal</keyword>
<feature type="signal peptide" evidence="1">
    <location>
        <begin position="1"/>
        <end position="25"/>
    </location>
</feature>
<dbReference type="RefSeq" id="WP_045780250.1">
    <property type="nucleotide sequence ID" value="NZ_LAJX01000220.1"/>
</dbReference>
<evidence type="ECO:0000313" key="2">
    <source>
        <dbReference type="EMBL" id="KJV05490.1"/>
    </source>
</evidence>
<evidence type="ECO:0000256" key="1">
    <source>
        <dbReference type="SAM" id="SignalP"/>
    </source>
</evidence>
<dbReference type="AlphaFoldDB" id="A0A0F3IF88"/>
<proteinExistence type="predicted"/>
<organism evidence="2 3">
    <name type="scientific">Methylocucumis oryzae</name>
    <dbReference type="NCBI Taxonomy" id="1632867"/>
    <lineage>
        <taxon>Bacteria</taxon>
        <taxon>Pseudomonadati</taxon>
        <taxon>Pseudomonadota</taxon>
        <taxon>Gammaproteobacteria</taxon>
        <taxon>Methylococcales</taxon>
        <taxon>Methylococcaceae</taxon>
        <taxon>Methylocucumis</taxon>
    </lineage>
</organism>
<dbReference type="EMBL" id="LAJX01000220">
    <property type="protein sequence ID" value="KJV05490.1"/>
    <property type="molecule type" value="Genomic_DNA"/>
</dbReference>
<dbReference type="Proteomes" id="UP000033684">
    <property type="component" value="Unassembled WGS sequence"/>
</dbReference>
<dbReference type="OrthoDB" id="6194471at2"/>
<protein>
    <submittedName>
        <fullName evidence="2">Uncharacterized protein</fullName>
    </submittedName>
</protein>
<comment type="caution">
    <text evidence="2">The sequence shown here is derived from an EMBL/GenBank/DDBJ whole genome shotgun (WGS) entry which is preliminary data.</text>
</comment>
<keyword evidence="3" id="KW-1185">Reference proteome</keyword>
<reference evidence="2 3" key="2">
    <citation type="journal article" date="2016" name="Microb. Ecol.">
        <title>Genome Characteristics of a Novel Type I Methanotroph (Sn10-6) Isolated from a Flooded Indian Rice Field.</title>
        <authorList>
            <person name="Rahalkar M.C."/>
            <person name="Pandit P.S."/>
            <person name="Dhakephalkar P.K."/>
            <person name="Pore S."/>
            <person name="Arora P."/>
            <person name="Kapse N."/>
        </authorList>
    </citation>
    <scope>NUCLEOTIDE SEQUENCE [LARGE SCALE GENOMIC DNA]</scope>
    <source>
        <strain evidence="2 3">Sn10-6</strain>
    </source>
</reference>
<name>A0A0F3IF88_9GAMM</name>
<gene>
    <name evidence="2" type="ORF">VZ94_17805</name>
</gene>
<accession>A0A0F3IF88</accession>
<evidence type="ECO:0000313" key="3">
    <source>
        <dbReference type="Proteomes" id="UP000033684"/>
    </source>
</evidence>
<feature type="chain" id="PRO_5002462052" evidence="1">
    <location>
        <begin position="26"/>
        <end position="192"/>
    </location>
</feature>